<organism evidence="2 3">
    <name type="scientific">Moritella yayanosii</name>
    <dbReference type="NCBI Taxonomy" id="69539"/>
    <lineage>
        <taxon>Bacteria</taxon>
        <taxon>Pseudomonadati</taxon>
        <taxon>Pseudomonadota</taxon>
        <taxon>Gammaproteobacteria</taxon>
        <taxon>Alteromonadales</taxon>
        <taxon>Moritellaceae</taxon>
        <taxon>Moritella</taxon>
    </lineage>
</organism>
<dbReference type="InterPro" id="IPR021961">
    <property type="entry name" value="McrB_DNA-bd"/>
</dbReference>
<sequence>MNLKEKLKTIADGWQDASTQEFKGHPIANLIRKELVEEVKANIKDANSSYLVKSSAGAGNWASVPWLAILNPTITTSTQSGIYPVYLFRADGSGIYLSLGFGTTDLKEKYGARGGRDKAAELRNQIRGKDQRLENWNESIDLRSSTDLGRSYELATAGAKFYPSDSIPDDDRLLSDLKEILDIYSAINLEIQVPEVVVPKTDDHTVLSKPFLLLAGISGTGKTRFVREQAKASGSLKETYCLTSVRPDWHEPSDLLGYVSRIGASPTYIATDVLKFIVKAWKGIIKSITFNNDGTPCDWRGFDLKDIKPFWLCLDEMNLAPVEQYFSDYLSVLETREWNDPDKLEKTGLDYCYECDPLIKGDVFSGLDSEAVDEDNKPSDRLAKQLGLDLKIKHDNDIWQYFLHHGIAIPFNLIVAGTVNMDETTHGFSRKVIDRALTFDFGEFFPNDFDAFFEPKIKAKTLSYPTSSDGRNKQALAHTADPEGNLSIQFLTSINSVLENTPFKLAYRALNELLLNVITTKPESEIALQAVWDDFLMCKVLPRIEGDIDKLTKPNSEQNILEQLETVLKSQLNMVWDTQNRPDLYRKIIANEDEVIEIACRSKAKLNWMNQQLQAGFTSFWP</sequence>
<dbReference type="Gene3D" id="3.30.920.90">
    <property type="match status" value="1"/>
</dbReference>
<dbReference type="Pfam" id="PF12102">
    <property type="entry name" value="MrcB_N"/>
    <property type="match status" value="1"/>
</dbReference>
<dbReference type="Gene3D" id="3.40.50.300">
    <property type="entry name" value="P-loop containing nucleotide triphosphate hydrolases"/>
    <property type="match status" value="1"/>
</dbReference>
<accession>A0A330LUC4</accession>
<dbReference type="RefSeq" id="WP_112716336.1">
    <property type="nucleotide sequence ID" value="NZ_LS483250.1"/>
</dbReference>
<dbReference type="AlphaFoldDB" id="A0A330LUC4"/>
<dbReference type="OrthoDB" id="9781481at2"/>
<feature type="domain" description="Type IV methyl-directed restriction enzyme EcoKMcrB subunit DNA-binding" evidence="1">
    <location>
        <begin position="10"/>
        <end position="187"/>
    </location>
</feature>
<dbReference type="InterPro" id="IPR027417">
    <property type="entry name" value="P-loop_NTPase"/>
</dbReference>
<dbReference type="Proteomes" id="UP000250163">
    <property type="component" value="Chromosome MORIYA"/>
</dbReference>
<dbReference type="SUPFAM" id="SSF52540">
    <property type="entry name" value="P-loop containing nucleoside triphosphate hydrolases"/>
    <property type="match status" value="1"/>
</dbReference>
<keyword evidence="3" id="KW-1185">Reference proteome</keyword>
<reference evidence="3" key="1">
    <citation type="submission" date="2018-05" db="EMBL/GenBank/DDBJ databases">
        <authorList>
            <person name="Cea G.-C."/>
            <person name="William W."/>
        </authorList>
    </citation>
    <scope>NUCLEOTIDE SEQUENCE [LARGE SCALE GENOMIC DNA]</scope>
    <source>
        <strain evidence="3">DB21MT 5</strain>
    </source>
</reference>
<dbReference type="EMBL" id="LS483250">
    <property type="protein sequence ID" value="SQD79581.1"/>
    <property type="molecule type" value="Genomic_DNA"/>
</dbReference>
<evidence type="ECO:0000313" key="2">
    <source>
        <dbReference type="EMBL" id="SQD79581.1"/>
    </source>
</evidence>
<name>A0A330LUC4_9GAMM</name>
<dbReference type="KEGG" id="mya:MORIYA_3125"/>
<gene>
    <name evidence="2" type="ORF">MORIYA_3125</name>
</gene>
<proteinExistence type="predicted"/>
<evidence type="ECO:0000259" key="1">
    <source>
        <dbReference type="Pfam" id="PF12102"/>
    </source>
</evidence>
<protein>
    <recommendedName>
        <fullName evidence="1">Type IV methyl-directed restriction enzyme EcoKMcrB subunit DNA-binding domain-containing protein</fullName>
    </recommendedName>
</protein>
<evidence type="ECO:0000313" key="3">
    <source>
        <dbReference type="Proteomes" id="UP000250163"/>
    </source>
</evidence>